<feature type="binding site" evidence="2">
    <location>
        <position position="90"/>
    </location>
    <ligand>
        <name>Fe cation</name>
        <dbReference type="ChEBI" id="CHEBI:24875"/>
    </ligand>
</feature>
<evidence type="ECO:0000256" key="4">
    <source>
        <dbReference type="SAM" id="MobiDB-lite"/>
    </source>
</evidence>
<evidence type="ECO:0000259" key="5">
    <source>
        <dbReference type="Pfam" id="PF02678"/>
    </source>
</evidence>
<dbReference type="PANTHER" id="PTHR13903:SF8">
    <property type="entry name" value="PIRIN"/>
    <property type="match status" value="1"/>
</dbReference>
<comment type="caution">
    <text evidence="7">The sequence shown here is derived from an EMBL/GenBank/DDBJ whole genome shotgun (WGS) entry which is preliminary data.</text>
</comment>
<evidence type="ECO:0000256" key="3">
    <source>
        <dbReference type="RuleBase" id="RU003457"/>
    </source>
</evidence>
<keyword evidence="2" id="KW-0479">Metal-binding</keyword>
<dbReference type="GO" id="GO:0046872">
    <property type="term" value="F:metal ion binding"/>
    <property type="evidence" value="ECO:0007669"/>
    <property type="project" value="UniProtKB-KW"/>
</dbReference>
<dbReference type="Pfam" id="PF05726">
    <property type="entry name" value="Pirin_C"/>
    <property type="match status" value="1"/>
</dbReference>
<proteinExistence type="inferred from homology"/>
<name>A0A510UQD9_9CELL</name>
<dbReference type="InterPro" id="IPR011051">
    <property type="entry name" value="RmlC_Cupin_sf"/>
</dbReference>
<keyword evidence="8" id="KW-1185">Reference proteome</keyword>
<evidence type="ECO:0000256" key="2">
    <source>
        <dbReference type="PIRSR" id="PIRSR006232-1"/>
    </source>
</evidence>
<dbReference type="EMBL" id="BJUA01000002">
    <property type="protein sequence ID" value="GEK16888.1"/>
    <property type="molecule type" value="Genomic_DNA"/>
</dbReference>
<gene>
    <name evidence="7" type="ORF">CPE01_06210</name>
</gene>
<accession>A0A510UQD9</accession>
<dbReference type="AlphaFoldDB" id="A0A510UQD9"/>
<dbReference type="Gene3D" id="2.60.120.10">
    <property type="entry name" value="Jelly Rolls"/>
    <property type="match status" value="2"/>
</dbReference>
<feature type="binding site" evidence="2">
    <location>
        <position position="44"/>
    </location>
    <ligand>
        <name>Fe cation</name>
        <dbReference type="ChEBI" id="CHEBI:24875"/>
    </ligand>
</feature>
<evidence type="ECO:0008006" key="9">
    <source>
        <dbReference type="Google" id="ProtNLM"/>
    </source>
</evidence>
<dbReference type="Proteomes" id="UP000321386">
    <property type="component" value="Unassembled WGS sequence"/>
</dbReference>
<evidence type="ECO:0000313" key="8">
    <source>
        <dbReference type="Proteomes" id="UP000321386"/>
    </source>
</evidence>
<dbReference type="SUPFAM" id="SSF51182">
    <property type="entry name" value="RmlC-like cupins"/>
    <property type="match status" value="1"/>
</dbReference>
<evidence type="ECO:0000259" key="6">
    <source>
        <dbReference type="Pfam" id="PF05726"/>
    </source>
</evidence>
<comment type="cofactor">
    <cofactor evidence="2">
        <name>Fe cation</name>
        <dbReference type="ChEBI" id="CHEBI:24875"/>
    </cofactor>
    <text evidence="2">Binds 1 Fe cation per subunit.</text>
</comment>
<feature type="domain" description="Pirin C-terminal" evidence="6">
    <location>
        <begin position="158"/>
        <end position="254"/>
    </location>
</feature>
<dbReference type="Pfam" id="PF02678">
    <property type="entry name" value="Pirin"/>
    <property type="match status" value="1"/>
</dbReference>
<dbReference type="PIRSF" id="PIRSF006232">
    <property type="entry name" value="Pirin"/>
    <property type="match status" value="1"/>
</dbReference>
<feature type="binding site" evidence="2">
    <location>
        <position position="46"/>
    </location>
    <ligand>
        <name>Fe cation</name>
        <dbReference type="ChEBI" id="CHEBI:24875"/>
    </ligand>
</feature>
<feature type="region of interest" description="Disordered" evidence="4">
    <location>
        <begin position="265"/>
        <end position="297"/>
    </location>
</feature>
<dbReference type="CDD" id="cd02247">
    <property type="entry name" value="cupin_pirin_C"/>
    <property type="match status" value="1"/>
</dbReference>
<dbReference type="InterPro" id="IPR003829">
    <property type="entry name" value="Pirin_N_dom"/>
</dbReference>
<dbReference type="CDD" id="cd02909">
    <property type="entry name" value="cupin_pirin_N"/>
    <property type="match status" value="1"/>
</dbReference>
<sequence length="297" mass="31549">MPLGGIRSMNVRRTLPQRALPTVGAWCFLDEFGPQDVQMRVLPHPHTGLQTVTWPIEGEIHHRDSVGSDVVVRPGQLNLMTAGSGVAHSELSIGDSPRVHAVQLWVALPDGAAAGPASFQQVTDLPVWTSPGLVATVMVGAVGDVRSPAVVHTPLVGADLALAPGARAALPLDPDFEHAVLVLRGTALVAGEPCEPGPLLFLGDGRDELTLESTPGARVLLIGGEPFADDLVMWWNFVGRDHAQVAQARADWESPTRAERFGTVAGHGDERIPAPELPNIRLTPRRRRPVPPTADGA</sequence>
<evidence type="ECO:0000256" key="1">
    <source>
        <dbReference type="ARBA" id="ARBA00008416"/>
    </source>
</evidence>
<feature type="binding site" evidence="2">
    <location>
        <position position="88"/>
    </location>
    <ligand>
        <name>Fe cation</name>
        <dbReference type="ChEBI" id="CHEBI:24875"/>
    </ligand>
</feature>
<dbReference type="InterPro" id="IPR008778">
    <property type="entry name" value="Pirin_C_dom"/>
</dbReference>
<evidence type="ECO:0000313" key="7">
    <source>
        <dbReference type="EMBL" id="GEK16888.1"/>
    </source>
</evidence>
<dbReference type="InterPro" id="IPR014710">
    <property type="entry name" value="RmlC-like_jellyroll"/>
</dbReference>
<dbReference type="PANTHER" id="PTHR13903">
    <property type="entry name" value="PIRIN-RELATED"/>
    <property type="match status" value="1"/>
</dbReference>
<organism evidence="7 8">
    <name type="scientific">Cellulomonas persica</name>
    <dbReference type="NCBI Taxonomy" id="76861"/>
    <lineage>
        <taxon>Bacteria</taxon>
        <taxon>Bacillati</taxon>
        <taxon>Actinomycetota</taxon>
        <taxon>Actinomycetes</taxon>
        <taxon>Micrococcales</taxon>
        <taxon>Cellulomonadaceae</taxon>
        <taxon>Cellulomonas</taxon>
    </lineage>
</organism>
<feature type="domain" description="Pirin N-terminal" evidence="5">
    <location>
        <begin position="10"/>
        <end position="106"/>
    </location>
</feature>
<dbReference type="InterPro" id="IPR012093">
    <property type="entry name" value="Pirin"/>
</dbReference>
<protein>
    <recommendedName>
        <fullName evidence="9">Pirin</fullName>
    </recommendedName>
</protein>
<comment type="similarity">
    <text evidence="1 3">Belongs to the pirin family.</text>
</comment>
<reference evidence="7 8" key="1">
    <citation type="submission" date="2019-07" db="EMBL/GenBank/DDBJ databases">
        <title>Whole genome shotgun sequence of Cellulomonas persica NBRC 101101.</title>
        <authorList>
            <person name="Hosoyama A."/>
            <person name="Uohara A."/>
            <person name="Ohji S."/>
            <person name="Ichikawa N."/>
        </authorList>
    </citation>
    <scope>NUCLEOTIDE SEQUENCE [LARGE SCALE GENOMIC DNA]</scope>
    <source>
        <strain evidence="7 8">NBRC 101101</strain>
    </source>
</reference>
<keyword evidence="2" id="KW-0408">Iron</keyword>